<name>A0A7S8E8H7_9CHLR</name>
<dbReference type="InterPro" id="IPR021255">
    <property type="entry name" value="DUF2807"/>
</dbReference>
<dbReference type="Proteomes" id="UP000594468">
    <property type="component" value="Chromosome"/>
</dbReference>
<sequence length="224" mass="23436">MCFSRFFSGLLMLLPFFALAACDQAAVHGSGNYVTQTHNIIDFTSLRVETTGEIHITIGESPTLSVAAYENILPLLTFSVEDGVLVLNQAEGTGYVTDQPIAMTITVPTLESIEVAGTANIAIDNLSGDMFTADIRSPGNLTTHGSVTEQTVTVSGTGHYYGFGLQTVTTAITISGAGEAQITASDTLIATLSGEGGVIYQGEPDVTEYITGTGHIQPAPTPEQ</sequence>
<dbReference type="KEGG" id="pmet:G4Y79_21925"/>
<evidence type="ECO:0000313" key="3">
    <source>
        <dbReference type="EMBL" id="QPC82311.1"/>
    </source>
</evidence>
<keyword evidence="1" id="KW-0732">Signal</keyword>
<evidence type="ECO:0000256" key="1">
    <source>
        <dbReference type="SAM" id="SignalP"/>
    </source>
</evidence>
<accession>A0A7S8E8H7</accession>
<reference evidence="3 4" key="1">
    <citation type="submission" date="2020-02" db="EMBL/GenBank/DDBJ databases">
        <authorList>
            <person name="Zheng R.K."/>
            <person name="Sun C.M."/>
        </authorList>
    </citation>
    <scope>NUCLEOTIDE SEQUENCE [LARGE SCALE GENOMIC DNA]</scope>
    <source>
        <strain evidence="4">rifampicinis</strain>
    </source>
</reference>
<dbReference type="Gene3D" id="2.160.20.120">
    <property type="match status" value="1"/>
</dbReference>
<gene>
    <name evidence="3" type="ORF">G4Y79_21925</name>
</gene>
<evidence type="ECO:0000259" key="2">
    <source>
        <dbReference type="Pfam" id="PF10988"/>
    </source>
</evidence>
<dbReference type="PANTHER" id="PTHR39200:SF1">
    <property type="entry name" value="AUTO-TRANSPORTER ADHESIN HEAD GIN DOMAIN-CONTAINING PROTEIN-RELATED"/>
    <property type="match status" value="1"/>
</dbReference>
<feature type="chain" id="PRO_5033040315" evidence="1">
    <location>
        <begin position="21"/>
        <end position="224"/>
    </location>
</feature>
<keyword evidence="4" id="KW-1185">Reference proteome</keyword>
<dbReference type="PANTHER" id="PTHR39200">
    <property type="entry name" value="HYPOTHETICAL EXPORTED PROTEIN"/>
    <property type="match status" value="1"/>
</dbReference>
<feature type="signal peptide" evidence="1">
    <location>
        <begin position="1"/>
        <end position="20"/>
    </location>
</feature>
<dbReference type="EMBL" id="CP062983">
    <property type="protein sequence ID" value="QPC82311.1"/>
    <property type="molecule type" value="Genomic_DNA"/>
</dbReference>
<dbReference type="RefSeq" id="WP_195170380.1">
    <property type="nucleotide sequence ID" value="NZ_CP062983.1"/>
</dbReference>
<protein>
    <submittedName>
        <fullName evidence="3">DUF2807 domain-containing protein</fullName>
    </submittedName>
</protein>
<organism evidence="3 4">
    <name type="scientific">Phototrophicus methaneseepsis</name>
    <dbReference type="NCBI Taxonomy" id="2710758"/>
    <lineage>
        <taxon>Bacteria</taxon>
        <taxon>Bacillati</taxon>
        <taxon>Chloroflexota</taxon>
        <taxon>Candidatus Thermofontia</taxon>
        <taxon>Phototrophicales</taxon>
        <taxon>Phototrophicaceae</taxon>
        <taxon>Phototrophicus</taxon>
    </lineage>
</organism>
<proteinExistence type="predicted"/>
<dbReference type="PROSITE" id="PS51257">
    <property type="entry name" value="PROKAR_LIPOPROTEIN"/>
    <property type="match status" value="1"/>
</dbReference>
<evidence type="ECO:0000313" key="4">
    <source>
        <dbReference type="Proteomes" id="UP000594468"/>
    </source>
</evidence>
<feature type="domain" description="Putative auto-transporter adhesin head GIN" evidence="2">
    <location>
        <begin position="42"/>
        <end position="204"/>
    </location>
</feature>
<dbReference type="Pfam" id="PF10988">
    <property type="entry name" value="DUF2807"/>
    <property type="match status" value="1"/>
</dbReference>
<dbReference type="AlphaFoldDB" id="A0A7S8E8H7"/>